<evidence type="ECO:0000256" key="1">
    <source>
        <dbReference type="SAM" id="MobiDB-lite"/>
    </source>
</evidence>
<accession>A0A8D8NC11</accession>
<protein>
    <submittedName>
        <fullName evidence="2">(northern house mosquito) hypothetical protein</fullName>
    </submittedName>
</protein>
<evidence type="ECO:0000313" key="2">
    <source>
        <dbReference type="EMBL" id="CAG6559629.1"/>
    </source>
</evidence>
<feature type="region of interest" description="Disordered" evidence="1">
    <location>
        <begin position="1"/>
        <end position="121"/>
    </location>
</feature>
<dbReference type="AlphaFoldDB" id="A0A8D8NC11"/>
<reference evidence="2" key="1">
    <citation type="submission" date="2021-05" db="EMBL/GenBank/DDBJ databases">
        <authorList>
            <person name="Alioto T."/>
            <person name="Alioto T."/>
            <person name="Gomez Garrido J."/>
        </authorList>
    </citation>
    <scope>NUCLEOTIDE SEQUENCE</scope>
</reference>
<feature type="compositionally biased region" description="Basic residues" evidence="1">
    <location>
        <begin position="67"/>
        <end position="83"/>
    </location>
</feature>
<name>A0A8D8NC11_CULPI</name>
<feature type="region of interest" description="Disordered" evidence="1">
    <location>
        <begin position="223"/>
        <end position="262"/>
    </location>
</feature>
<feature type="compositionally biased region" description="Low complexity" evidence="1">
    <location>
        <begin position="224"/>
        <end position="233"/>
    </location>
</feature>
<dbReference type="EMBL" id="HBUE01132309">
    <property type="protein sequence ID" value="CAG6497021.1"/>
    <property type="molecule type" value="Transcribed_RNA"/>
</dbReference>
<feature type="compositionally biased region" description="Basic and acidic residues" evidence="1">
    <location>
        <begin position="84"/>
        <end position="107"/>
    </location>
</feature>
<dbReference type="EMBL" id="HBUE01262159">
    <property type="protein sequence ID" value="CAG6559629.1"/>
    <property type="molecule type" value="Transcribed_RNA"/>
</dbReference>
<sequence>MHRHHFVATQRPKTLLQNHPVRAHLHPGNAPKRPRVPHRVQHGRSRTPQGHDHRDRSSAQRSNLRQPPRRQRQPHLPTPHRQRAQHERLRNVPDRAGRGKQRSRDHPAGSVHPRCPHEPSLLGERAVRVRREPGHVVSRVAPDPEGRTDLQQLLQGAVGNAAPDHSPVVLEALSVRVRAVPGCDGAGHLPRRAQVCPRSLPGRPAGLAEPAQDCVRLAVRQVWPPDGQPQGDQDPGDCRPDGAEQRHQAGRGRHSGVPERPRVAISAAVQPVYGGAEAAGDPEDPGRGLLGAFGGEGAVLSGDFDHFGAAQVRGVLC</sequence>
<feature type="compositionally biased region" description="Basic and acidic residues" evidence="1">
    <location>
        <begin position="49"/>
        <end position="58"/>
    </location>
</feature>
<feature type="compositionally biased region" description="Basic residues" evidence="1">
    <location>
        <begin position="32"/>
        <end position="45"/>
    </location>
</feature>
<proteinExistence type="predicted"/>
<organism evidence="2">
    <name type="scientific">Culex pipiens</name>
    <name type="common">House mosquito</name>
    <dbReference type="NCBI Taxonomy" id="7175"/>
    <lineage>
        <taxon>Eukaryota</taxon>
        <taxon>Metazoa</taxon>
        <taxon>Ecdysozoa</taxon>
        <taxon>Arthropoda</taxon>
        <taxon>Hexapoda</taxon>
        <taxon>Insecta</taxon>
        <taxon>Pterygota</taxon>
        <taxon>Neoptera</taxon>
        <taxon>Endopterygota</taxon>
        <taxon>Diptera</taxon>
        <taxon>Nematocera</taxon>
        <taxon>Culicoidea</taxon>
        <taxon>Culicidae</taxon>
        <taxon>Culicinae</taxon>
        <taxon>Culicini</taxon>
        <taxon>Culex</taxon>
        <taxon>Culex</taxon>
    </lineage>
</organism>
<dbReference type="EMBL" id="HBUE01157044">
    <property type="protein sequence ID" value="CAG6508272.1"/>
    <property type="molecule type" value="Transcribed_RNA"/>
</dbReference>
<feature type="compositionally biased region" description="Basic and acidic residues" evidence="1">
    <location>
        <begin position="236"/>
        <end position="247"/>
    </location>
</feature>